<proteinExistence type="predicted"/>
<reference evidence="2" key="1">
    <citation type="journal article" date="2020" name="Microbiol. Resour. Announc.">
        <title>Complete Genome Sequence of Novel Psychrotolerant Legionella Strain TUM19329, Isolated from Antarctic Lake Sediment.</title>
        <authorList>
            <person name="Shimada S."/>
            <person name="Nakai R."/>
            <person name="Aoki K."/>
            <person name="Shimoeda N."/>
            <person name="Ohno G."/>
            <person name="Miyazaki Y."/>
            <person name="Kudoh S."/>
            <person name="Imura S."/>
            <person name="Watanabe K."/>
            <person name="Ishii Y."/>
            <person name="Tateda K."/>
        </authorList>
    </citation>
    <scope>NUCLEOTIDE SEQUENCE [LARGE SCALE GENOMIC DNA]</scope>
    <source>
        <strain evidence="2">TUM19329</strain>
    </source>
</reference>
<keyword evidence="3" id="KW-1185">Reference proteome</keyword>
<dbReference type="RefSeq" id="WP_173236873.1">
    <property type="nucleotide sequence ID" value="NZ_AP022839.1"/>
</dbReference>
<accession>A0A6F8T5I6</accession>
<organism evidence="2 3">
    <name type="scientific">Legionella antarctica</name>
    <dbReference type="NCBI Taxonomy" id="2708020"/>
    <lineage>
        <taxon>Bacteria</taxon>
        <taxon>Pseudomonadati</taxon>
        <taxon>Pseudomonadota</taxon>
        <taxon>Gammaproteobacteria</taxon>
        <taxon>Legionellales</taxon>
        <taxon>Legionellaceae</taxon>
        <taxon>Legionella</taxon>
    </lineage>
</organism>
<feature type="transmembrane region" description="Helical" evidence="1">
    <location>
        <begin position="42"/>
        <end position="63"/>
    </location>
</feature>
<keyword evidence="1" id="KW-1133">Transmembrane helix</keyword>
<dbReference type="EMBL" id="AP022839">
    <property type="protein sequence ID" value="BCA95226.1"/>
    <property type="molecule type" value="Genomic_DNA"/>
</dbReference>
<evidence type="ECO:0000313" key="2">
    <source>
        <dbReference type="EMBL" id="BCA95226.1"/>
    </source>
</evidence>
<evidence type="ECO:0000256" key="1">
    <source>
        <dbReference type="SAM" id="Phobius"/>
    </source>
</evidence>
<feature type="transmembrane region" description="Helical" evidence="1">
    <location>
        <begin position="12"/>
        <end position="30"/>
    </location>
</feature>
<gene>
    <name evidence="2" type="ORF">TUM19329_15870</name>
</gene>
<name>A0A6F8T5I6_9GAMM</name>
<dbReference type="AlphaFoldDB" id="A0A6F8T5I6"/>
<sequence length="236" mass="27475">MILSNSIENLTFLVILILILILFGSIFVAFKFNPAQYHKTRISVFLSTIASVAMFLVAINIILTSLSFEHNTEYTRLVQTKAAIDKLWLYPNQVITSSKKIRPQFLAGFYPANFKLYKQAEAESTKSQQSIESIAEEQYISTLLIQTWEDFLNQRKFGSTETNTWITSFLPWAQNPYFREYFEIFKFEYNKSTIELANLLFEYAASIPVPTRDTTIYQETADKILKDPRFHRIVNL</sequence>
<keyword evidence="1" id="KW-0472">Membrane</keyword>
<evidence type="ECO:0000313" key="3">
    <source>
        <dbReference type="Proteomes" id="UP000502894"/>
    </source>
</evidence>
<dbReference type="KEGG" id="lant:TUM19329_15870"/>
<keyword evidence="1" id="KW-0812">Transmembrane</keyword>
<dbReference type="Proteomes" id="UP000502894">
    <property type="component" value="Chromosome"/>
</dbReference>
<protein>
    <submittedName>
        <fullName evidence="2">Uncharacterized protein</fullName>
    </submittedName>
</protein>